<reference evidence="3" key="1">
    <citation type="submission" date="2020-10" db="EMBL/GenBank/DDBJ databases">
        <title>Unveiling of a novel bifunctional photoreceptor, Dualchrome1, isolated from a cosmopolitan green alga.</title>
        <authorList>
            <person name="Suzuki S."/>
            <person name="Kawachi M."/>
        </authorList>
    </citation>
    <scope>NUCLEOTIDE SEQUENCE</scope>
    <source>
        <strain evidence="3">NIES 2893</strain>
    </source>
</reference>
<feature type="compositionally biased region" description="Basic and acidic residues" evidence="2">
    <location>
        <begin position="294"/>
        <end position="304"/>
    </location>
</feature>
<sequence>MPYAYDSPQRSTPRSSVPSEEKNKLDLDALVTARLIVRLELRRRNLASKLPSAPTSVGGGDSNAVAAEKGVSAGGARRSLAGEFKASEYTRARRAEAKYDEECNKSQGVYDALQARVQQAKRQIKEDNEKAHARFPEVAWCARLPASTLETVADIIVEALGPDARKQRATPEHFHRVRADVTAAAATATERAAERIRECTQRLREHAAAVEASMASSENILDSEGAFDTLESTATRLEAAGAADRARAQISRIEEAHERACSLVRNACERRGESARHVAGRAFRTATERAARAVQRDVRERFQRQSEQSSTEAASSSNPMTLDGWLFDNDDDDDDEGEDESSGDDL</sequence>
<dbReference type="Proteomes" id="UP000660262">
    <property type="component" value="Unassembled WGS sequence"/>
</dbReference>
<organism evidence="3 4">
    <name type="scientific">Pycnococcus provasolii</name>
    <dbReference type="NCBI Taxonomy" id="41880"/>
    <lineage>
        <taxon>Eukaryota</taxon>
        <taxon>Viridiplantae</taxon>
        <taxon>Chlorophyta</taxon>
        <taxon>Pseudoscourfieldiophyceae</taxon>
        <taxon>Pseudoscourfieldiales</taxon>
        <taxon>Pycnococcaceae</taxon>
        <taxon>Pycnococcus</taxon>
    </lineage>
</organism>
<feature type="compositionally biased region" description="Acidic residues" evidence="2">
    <location>
        <begin position="328"/>
        <end position="346"/>
    </location>
</feature>
<dbReference type="EMBL" id="BNJQ01000009">
    <property type="protein sequence ID" value="GHP04940.1"/>
    <property type="molecule type" value="Genomic_DNA"/>
</dbReference>
<evidence type="ECO:0000313" key="4">
    <source>
        <dbReference type="Proteomes" id="UP000660262"/>
    </source>
</evidence>
<proteinExistence type="predicted"/>
<accession>A0A830HGP6</accession>
<feature type="coiled-coil region" evidence="1">
    <location>
        <begin position="103"/>
        <end position="130"/>
    </location>
</feature>
<keyword evidence="1" id="KW-0175">Coiled coil</keyword>
<comment type="caution">
    <text evidence="3">The sequence shown here is derived from an EMBL/GenBank/DDBJ whole genome shotgun (WGS) entry which is preliminary data.</text>
</comment>
<feature type="compositionally biased region" description="Polar residues" evidence="2">
    <location>
        <begin position="8"/>
        <end position="18"/>
    </location>
</feature>
<feature type="region of interest" description="Disordered" evidence="2">
    <location>
        <begin position="1"/>
        <end position="24"/>
    </location>
</feature>
<name>A0A830HGP6_9CHLO</name>
<feature type="compositionally biased region" description="Low complexity" evidence="2">
    <location>
        <begin position="305"/>
        <end position="317"/>
    </location>
</feature>
<protein>
    <submittedName>
        <fullName evidence="3">Uncharacterized protein</fullName>
    </submittedName>
</protein>
<feature type="region of interest" description="Disordered" evidence="2">
    <location>
        <begin position="294"/>
        <end position="346"/>
    </location>
</feature>
<evidence type="ECO:0000256" key="1">
    <source>
        <dbReference type="SAM" id="Coils"/>
    </source>
</evidence>
<evidence type="ECO:0000313" key="3">
    <source>
        <dbReference type="EMBL" id="GHP04940.1"/>
    </source>
</evidence>
<evidence type="ECO:0000256" key="2">
    <source>
        <dbReference type="SAM" id="MobiDB-lite"/>
    </source>
</evidence>
<gene>
    <name evidence="3" type="ORF">PPROV_000369200</name>
</gene>
<dbReference type="AlphaFoldDB" id="A0A830HGP6"/>
<keyword evidence="4" id="KW-1185">Reference proteome</keyword>